<comment type="similarity">
    <text evidence="5">Belongs to the cytochrome P450 family.</text>
</comment>
<evidence type="ECO:0000256" key="4">
    <source>
        <dbReference type="PIRSR" id="PIRSR602401-1"/>
    </source>
</evidence>
<dbReference type="GO" id="GO:0020037">
    <property type="term" value="F:heme binding"/>
    <property type="evidence" value="ECO:0007669"/>
    <property type="project" value="InterPro"/>
</dbReference>
<keyword evidence="8" id="KW-1185">Reference proteome</keyword>
<keyword evidence="3 4" id="KW-0408">Iron</keyword>
<evidence type="ECO:0000256" key="1">
    <source>
        <dbReference type="ARBA" id="ARBA00001971"/>
    </source>
</evidence>
<organism evidence="7 8">
    <name type="scientific">Lentithecium fluviatile CBS 122367</name>
    <dbReference type="NCBI Taxonomy" id="1168545"/>
    <lineage>
        <taxon>Eukaryota</taxon>
        <taxon>Fungi</taxon>
        <taxon>Dikarya</taxon>
        <taxon>Ascomycota</taxon>
        <taxon>Pezizomycotina</taxon>
        <taxon>Dothideomycetes</taxon>
        <taxon>Pleosporomycetidae</taxon>
        <taxon>Pleosporales</taxon>
        <taxon>Massarineae</taxon>
        <taxon>Lentitheciaceae</taxon>
        <taxon>Lentithecium</taxon>
    </lineage>
</organism>
<gene>
    <name evidence="7" type="ORF">K458DRAFT_442195</name>
</gene>
<dbReference type="OrthoDB" id="3934656at2759"/>
<dbReference type="Proteomes" id="UP000799291">
    <property type="component" value="Unassembled WGS sequence"/>
</dbReference>
<evidence type="ECO:0000256" key="2">
    <source>
        <dbReference type="ARBA" id="ARBA00022723"/>
    </source>
</evidence>
<dbReference type="EMBL" id="MU005578">
    <property type="protein sequence ID" value="KAF2685873.1"/>
    <property type="molecule type" value="Genomic_DNA"/>
</dbReference>
<dbReference type="GO" id="GO:0004497">
    <property type="term" value="F:monooxygenase activity"/>
    <property type="evidence" value="ECO:0007669"/>
    <property type="project" value="UniProtKB-KW"/>
</dbReference>
<keyword evidence="4 5" id="KW-0349">Heme</keyword>
<dbReference type="InterPro" id="IPR050121">
    <property type="entry name" value="Cytochrome_P450_monoxygenase"/>
</dbReference>
<evidence type="ECO:0000313" key="8">
    <source>
        <dbReference type="Proteomes" id="UP000799291"/>
    </source>
</evidence>
<dbReference type="GO" id="GO:0016705">
    <property type="term" value="F:oxidoreductase activity, acting on paired donors, with incorporation or reduction of molecular oxygen"/>
    <property type="evidence" value="ECO:0007669"/>
    <property type="project" value="InterPro"/>
</dbReference>
<reference evidence="7" key="1">
    <citation type="journal article" date="2020" name="Stud. Mycol.">
        <title>101 Dothideomycetes genomes: a test case for predicting lifestyles and emergence of pathogens.</title>
        <authorList>
            <person name="Haridas S."/>
            <person name="Albert R."/>
            <person name="Binder M."/>
            <person name="Bloem J."/>
            <person name="Labutti K."/>
            <person name="Salamov A."/>
            <person name="Andreopoulos B."/>
            <person name="Baker S."/>
            <person name="Barry K."/>
            <person name="Bills G."/>
            <person name="Bluhm B."/>
            <person name="Cannon C."/>
            <person name="Castanera R."/>
            <person name="Culley D."/>
            <person name="Daum C."/>
            <person name="Ezra D."/>
            <person name="Gonzalez J."/>
            <person name="Henrissat B."/>
            <person name="Kuo A."/>
            <person name="Liang C."/>
            <person name="Lipzen A."/>
            <person name="Lutzoni F."/>
            <person name="Magnuson J."/>
            <person name="Mondo S."/>
            <person name="Nolan M."/>
            <person name="Ohm R."/>
            <person name="Pangilinan J."/>
            <person name="Park H.-J."/>
            <person name="Ramirez L."/>
            <person name="Alfaro M."/>
            <person name="Sun H."/>
            <person name="Tritt A."/>
            <person name="Yoshinaga Y."/>
            <person name="Zwiers L.-H."/>
            <person name="Turgeon B."/>
            <person name="Goodwin S."/>
            <person name="Spatafora J."/>
            <person name="Crous P."/>
            <person name="Grigoriev I."/>
        </authorList>
    </citation>
    <scope>NUCLEOTIDE SEQUENCE</scope>
    <source>
        <strain evidence="7">CBS 122367</strain>
    </source>
</reference>
<dbReference type="InterPro" id="IPR002401">
    <property type="entry name" value="Cyt_P450_E_grp-I"/>
</dbReference>
<dbReference type="PRINTS" id="PR00463">
    <property type="entry name" value="EP450I"/>
</dbReference>
<evidence type="ECO:0000313" key="7">
    <source>
        <dbReference type="EMBL" id="KAF2685873.1"/>
    </source>
</evidence>
<keyword evidence="5" id="KW-0560">Oxidoreductase</keyword>
<dbReference type="Pfam" id="PF00067">
    <property type="entry name" value="p450"/>
    <property type="match status" value="1"/>
</dbReference>
<dbReference type="GO" id="GO:0005506">
    <property type="term" value="F:iron ion binding"/>
    <property type="evidence" value="ECO:0007669"/>
    <property type="project" value="InterPro"/>
</dbReference>
<keyword evidence="6" id="KW-0472">Membrane</keyword>
<dbReference type="SUPFAM" id="SSF48264">
    <property type="entry name" value="Cytochrome P450"/>
    <property type="match status" value="1"/>
</dbReference>
<feature type="binding site" description="axial binding residue" evidence="4">
    <location>
        <position position="452"/>
    </location>
    <ligand>
        <name>heme</name>
        <dbReference type="ChEBI" id="CHEBI:30413"/>
    </ligand>
    <ligandPart>
        <name>Fe</name>
        <dbReference type="ChEBI" id="CHEBI:18248"/>
    </ligandPart>
</feature>
<keyword evidence="6" id="KW-0812">Transmembrane</keyword>
<evidence type="ECO:0000256" key="6">
    <source>
        <dbReference type="SAM" id="Phobius"/>
    </source>
</evidence>
<dbReference type="InterPro" id="IPR036396">
    <property type="entry name" value="Cyt_P450_sf"/>
</dbReference>
<dbReference type="Gene3D" id="1.10.630.10">
    <property type="entry name" value="Cytochrome P450"/>
    <property type="match status" value="1"/>
</dbReference>
<comment type="cofactor">
    <cofactor evidence="1 4">
        <name>heme</name>
        <dbReference type="ChEBI" id="CHEBI:30413"/>
    </cofactor>
</comment>
<dbReference type="InterPro" id="IPR001128">
    <property type="entry name" value="Cyt_P450"/>
</dbReference>
<keyword evidence="5" id="KW-0503">Monooxygenase</keyword>
<dbReference type="PRINTS" id="PR00385">
    <property type="entry name" value="P450"/>
</dbReference>
<dbReference type="PANTHER" id="PTHR24305">
    <property type="entry name" value="CYTOCHROME P450"/>
    <property type="match status" value="1"/>
</dbReference>
<dbReference type="PROSITE" id="PS00086">
    <property type="entry name" value="CYTOCHROME_P450"/>
    <property type="match status" value="1"/>
</dbReference>
<keyword evidence="6" id="KW-1133">Transmembrane helix</keyword>
<proteinExistence type="inferred from homology"/>
<dbReference type="InterPro" id="IPR017972">
    <property type="entry name" value="Cyt_P450_CS"/>
</dbReference>
<sequence>MSSIQFLPLSLPILLVATSILSIAIYIFYNLKLHPLSSIPGPFFARATSFYPIYLYYRGDFALHMRHLHGIHGDFVRLTPNHIAVSSSTSLKQLWTNKEFEKGDFYDAFTLGFSKHRDLFTIRQNSFHSQRKRIHANVWSMTSVLEMEKYIDEMVALFCLKMGRLADGNELMDVGLWTWRFTYDVIGELFFGKAYGFLEQERDIDNLMAAAAAVAPFEGMMGMAPTWLKPFMWWMLAIPNIARGVMNFQKVKVTGKKVVADRMRAVENQAETRTDMLGKMLNIVWEKGEKYDWSVQDVEQECFVAMVAGNDTVSITLTTILYHLAAHPSSLARLHQELDKATAEGALSPTITYKEAASIPYLVATINEGFRIHPLFGYPVPRVVPKEGAEICGRWWPGGTVLGTSCGVPERNKQLFGEDADSWRPERWLVDREIAARMWDDVCAFGIGQRACIGQHIARCQITKIIPQFLREFSIEKESEWECLERWFNKPQNVHIKVTRRDRT</sequence>
<dbReference type="AlphaFoldDB" id="A0A6G1J6Q5"/>
<dbReference type="PANTHER" id="PTHR24305:SF229">
    <property type="entry name" value="P450, PUTATIVE (EUROFUNG)-RELATED"/>
    <property type="match status" value="1"/>
</dbReference>
<accession>A0A6G1J6Q5</accession>
<keyword evidence="2 4" id="KW-0479">Metal-binding</keyword>
<protein>
    <submittedName>
        <fullName evidence="7">Cytochrome P450</fullName>
    </submittedName>
</protein>
<evidence type="ECO:0000256" key="3">
    <source>
        <dbReference type="ARBA" id="ARBA00023004"/>
    </source>
</evidence>
<evidence type="ECO:0000256" key="5">
    <source>
        <dbReference type="RuleBase" id="RU000461"/>
    </source>
</evidence>
<name>A0A6G1J6Q5_9PLEO</name>
<dbReference type="CDD" id="cd11060">
    <property type="entry name" value="CYP57A1-like"/>
    <property type="match status" value="1"/>
</dbReference>
<feature type="transmembrane region" description="Helical" evidence="6">
    <location>
        <begin position="6"/>
        <end position="29"/>
    </location>
</feature>